<dbReference type="EMBL" id="NCQP01000001">
    <property type="protein sequence ID" value="OWJ55508.1"/>
    <property type="molecule type" value="Genomic_DNA"/>
</dbReference>
<feature type="binding site" evidence="6 8">
    <location>
        <position position="116"/>
    </location>
    <ligand>
        <name>3-methyl-2-oxobutanoate</name>
        <dbReference type="ChEBI" id="CHEBI:11851"/>
    </ligand>
</feature>
<feature type="binding site" evidence="6 9">
    <location>
        <position position="48"/>
    </location>
    <ligand>
        <name>Mg(2+)</name>
        <dbReference type="ChEBI" id="CHEBI:18420"/>
    </ligand>
</feature>
<sequence length="292" mass="31943">MAGREKITVRHILKAKQRGEKLVMVTAYDTPTARLVDEAGVDMILVGDSLGMVVLGLPSTLQVTMEDMVRHTAAVARAQPRAMIVGDMPFMSYEASVSEAVRNAGRLLAAGADAVKIEGGSLYTDVIKAMRRAGIPVMAHVGLTPQKHKLLGGYRLVGKTAEEALEIIRDAEEAAEAGAFAIVVEFTAWEVAREITRRIQVPTICIGSGPYCDGQVLVIHDLLGLTPTPPPFAKRYVDLASIIRGAVEAYAREVRSSQFPAQDMYWGMKNGEYQRLQKLLERENQEEHENQG</sequence>
<dbReference type="CDD" id="cd06557">
    <property type="entry name" value="KPHMT-like"/>
    <property type="match status" value="1"/>
</dbReference>
<evidence type="ECO:0000256" key="7">
    <source>
        <dbReference type="PIRSR" id="PIRSR000388-1"/>
    </source>
</evidence>
<dbReference type="PIRSF" id="PIRSF000388">
    <property type="entry name" value="Pantoate_hydroxy_MeTrfase"/>
    <property type="match status" value="1"/>
</dbReference>
<keyword evidence="6" id="KW-0963">Cytoplasm</keyword>
<dbReference type="EC" id="2.1.2.11" evidence="6"/>
<feature type="active site" description="Proton acceptor" evidence="6 7">
    <location>
        <position position="185"/>
    </location>
</feature>
<accession>A0A0P0N417</accession>
<dbReference type="NCBIfam" id="TIGR00222">
    <property type="entry name" value="panB"/>
    <property type="match status" value="1"/>
</dbReference>
<protein>
    <recommendedName>
        <fullName evidence="6">3-methyl-2-oxobutanoate hydroxymethyltransferase</fullName>
        <ecNumber evidence="6">2.1.2.11</ecNumber>
    </recommendedName>
    <alternativeName>
        <fullName evidence="6">Ketopantoate hydroxymethyltransferase</fullName>
        <shortName evidence="6">KPHMT</shortName>
    </alternativeName>
</protein>
<evidence type="ECO:0000313" key="13">
    <source>
        <dbReference type="Proteomes" id="UP000196694"/>
    </source>
</evidence>
<evidence type="ECO:0000256" key="1">
    <source>
        <dbReference type="ARBA" id="ARBA00005033"/>
    </source>
</evidence>
<dbReference type="AlphaFoldDB" id="A0A0P0N417"/>
<evidence type="ECO:0000313" key="10">
    <source>
        <dbReference type="EMBL" id="ALL00867.1"/>
    </source>
</evidence>
<dbReference type="InterPro" id="IPR015813">
    <property type="entry name" value="Pyrv/PenolPyrv_kinase-like_dom"/>
</dbReference>
<feature type="binding site" evidence="6 9">
    <location>
        <position position="87"/>
    </location>
    <ligand>
        <name>Mg(2+)</name>
        <dbReference type="ChEBI" id="CHEBI:18420"/>
    </ligand>
</feature>
<dbReference type="InterPro" id="IPR040442">
    <property type="entry name" value="Pyrv_kinase-like_dom_sf"/>
</dbReference>
<comment type="subcellular location">
    <subcellularLocation>
        <location evidence="6">Cytoplasm</location>
    </subcellularLocation>
</comment>
<comment type="similarity">
    <text evidence="2 6">Belongs to the PanB family.</text>
</comment>
<evidence type="ECO:0000256" key="5">
    <source>
        <dbReference type="ARBA" id="ARBA00022993"/>
    </source>
</evidence>
<evidence type="ECO:0000256" key="2">
    <source>
        <dbReference type="ARBA" id="ARBA00008676"/>
    </source>
</evidence>
<comment type="pathway">
    <text evidence="1">Cofactor biosynthesis; (R)-pantothenate biosynthesis; (R)-pantoate from 3-methyl-2-oxobutanoate: step 1/2.</text>
</comment>
<evidence type="ECO:0000256" key="4">
    <source>
        <dbReference type="ARBA" id="ARBA00022842"/>
    </source>
</evidence>
<dbReference type="GO" id="GO:0005737">
    <property type="term" value="C:cytoplasm"/>
    <property type="evidence" value="ECO:0007669"/>
    <property type="project" value="UniProtKB-SubCell"/>
</dbReference>
<dbReference type="GO" id="GO:0015937">
    <property type="term" value="P:coenzyme A biosynthetic process"/>
    <property type="evidence" value="ECO:0007669"/>
    <property type="project" value="UniProtKB-UniRule"/>
</dbReference>
<evidence type="ECO:0000256" key="3">
    <source>
        <dbReference type="ARBA" id="ARBA00022679"/>
    </source>
</evidence>
<dbReference type="Proteomes" id="UP000058613">
    <property type="component" value="Chromosome"/>
</dbReference>
<dbReference type="GO" id="GO:0000287">
    <property type="term" value="F:magnesium ion binding"/>
    <property type="evidence" value="ECO:0007669"/>
    <property type="project" value="TreeGrafter"/>
</dbReference>
<dbReference type="Gene3D" id="3.20.20.60">
    <property type="entry name" value="Phosphoenolpyruvate-binding domains"/>
    <property type="match status" value="1"/>
</dbReference>
<dbReference type="PATRIC" id="fig|1273541.4.peg.884"/>
<feature type="binding site" evidence="6 9">
    <location>
        <position position="118"/>
    </location>
    <ligand>
        <name>Mg(2+)</name>
        <dbReference type="ChEBI" id="CHEBI:18420"/>
    </ligand>
</feature>
<feature type="binding site" evidence="6 8">
    <location>
        <begin position="48"/>
        <end position="49"/>
    </location>
    <ligand>
        <name>3-methyl-2-oxobutanoate</name>
        <dbReference type="ChEBI" id="CHEBI:11851"/>
    </ligand>
</feature>
<reference evidence="10 12" key="1">
    <citation type="submission" date="2015-10" db="EMBL/GenBank/DDBJ databases">
        <title>Complete genome sequence of hyperthermophilic archaeon Pyrodictium delaneyi Su06.</title>
        <authorList>
            <person name="Jung J.-H."/>
            <person name="Lin J."/>
            <person name="Holden J.F."/>
            <person name="Park C.-S."/>
        </authorList>
    </citation>
    <scope>NUCLEOTIDE SEQUENCE [LARGE SCALE GENOMIC DNA]</scope>
    <source>
        <strain evidence="10 12">Su06</strain>
    </source>
</reference>
<dbReference type="Pfam" id="PF02548">
    <property type="entry name" value="Pantoate_transf"/>
    <property type="match status" value="1"/>
</dbReference>
<dbReference type="NCBIfam" id="NF001452">
    <property type="entry name" value="PRK00311.1"/>
    <property type="match status" value="1"/>
</dbReference>
<proteinExistence type="inferred from homology"/>
<keyword evidence="6 9" id="KW-0479">Metal-binding</keyword>
<dbReference type="KEGG" id="pdl:Pyrde_0817"/>
<evidence type="ECO:0000313" key="11">
    <source>
        <dbReference type="EMBL" id="OWJ55508.1"/>
    </source>
</evidence>
<evidence type="ECO:0000256" key="8">
    <source>
        <dbReference type="PIRSR" id="PIRSR000388-2"/>
    </source>
</evidence>
<evidence type="ECO:0000256" key="6">
    <source>
        <dbReference type="HAMAP-Rule" id="MF_00156"/>
    </source>
</evidence>
<organism evidence="10 12">
    <name type="scientific">Pyrodictium delaneyi</name>
    <dbReference type="NCBI Taxonomy" id="1273541"/>
    <lineage>
        <taxon>Archaea</taxon>
        <taxon>Thermoproteota</taxon>
        <taxon>Thermoprotei</taxon>
        <taxon>Desulfurococcales</taxon>
        <taxon>Pyrodictiaceae</taxon>
        <taxon>Pyrodictium</taxon>
    </lineage>
</organism>
<dbReference type="Proteomes" id="UP000196694">
    <property type="component" value="Unassembled WGS sequence"/>
</dbReference>
<dbReference type="STRING" id="1273541.Pyrde_0817"/>
<dbReference type="GO" id="GO:0003864">
    <property type="term" value="F:3-methyl-2-oxobutanoate hydroxymethyltransferase activity"/>
    <property type="evidence" value="ECO:0007669"/>
    <property type="project" value="UniProtKB-UniRule"/>
</dbReference>
<dbReference type="UniPathway" id="UPA00241"/>
<reference evidence="11 13" key="2">
    <citation type="submission" date="2017-05" db="EMBL/GenBank/DDBJ databases">
        <title>The draft genome of the hyperthermophilic archaeon 'Pyrodictium delaneyi strain Hulk', an iron and nitrate reducer, reveals the capacity for sulfate reduction.</title>
        <authorList>
            <person name="Demey L.M."/>
            <person name="Miller C."/>
            <person name="Manzella M."/>
            <person name="Reguera G."/>
            <person name="Kashefi K."/>
        </authorList>
    </citation>
    <scope>NUCLEOTIDE SEQUENCE [LARGE SCALE GENOMIC DNA]</scope>
    <source>
        <strain evidence="11 13">Hulk</strain>
    </source>
</reference>
<dbReference type="GO" id="GO:0008168">
    <property type="term" value="F:methyltransferase activity"/>
    <property type="evidence" value="ECO:0007669"/>
    <property type="project" value="UniProtKB-KW"/>
</dbReference>
<keyword evidence="5 6" id="KW-0173">Coenzyme A biosynthesis</keyword>
<feature type="binding site" evidence="6 8">
    <location>
        <position position="87"/>
    </location>
    <ligand>
        <name>3-methyl-2-oxobutanoate</name>
        <dbReference type="ChEBI" id="CHEBI:11851"/>
    </ligand>
</feature>
<dbReference type="GO" id="GO:0015940">
    <property type="term" value="P:pantothenate biosynthetic process"/>
    <property type="evidence" value="ECO:0007669"/>
    <property type="project" value="UniProtKB-UniRule"/>
</dbReference>
<gene>
    <name evidence="6" type="primary">panB</name>
    <name evidence="11" type="ORF">Pdsh_01560</name>
    <name evidence="10" type="ORF">Pyrde_0817</name>
</gene>
<dbReference type="GeneID" id="26099157"/>
<dbReference type="InterPro" id="IPR003700">
    <property type="entry name" value="Pantoate_hydroxy_MeTrfase"/>
</dbReference>
<comment type="subunit">
    <text evidence="6">Homodecamer; pentamer of dimers.</text>
</comment>
<comment type="cofactor">
    <cofactor evidence="6 9">
        <name>Mg(2+)</name>
        <dbReference type="ChEBI" id="CHEBI:18420"/>
    </cofactor>
    <text evidence="6 9">Binds 1 Mg(2+) ion per subunit.</text>
</comment>
<dbReference type="PANTHER" id="PTHR20881:SF0">
    <property type="entry name" value="3-METHYL-2-OXOBUTANOATE HYDROXYMETHYLTRANSFERASE"/>
    <property type="match status" value="1"/>
</dbReference>
<keyword evidence="4 6" id="KW-0460">Magnesium</keyword>
<dbReference type="FunFam" id="3.20.20.60:FF:000003">
    <property type="entry name" value="3-methyl-2-oxobutanoate hydroxymethyltransferase"/>
    <property type="match status" value="1"/>
</dbReference>
<dbReference type="PANTHER" id="PTHR20881">
    <property type="entry name" value="3-METHYL-2-OXOBUTANOATE HYDROXYMETHYLTRANSFERASE"/>
    <property type="match status" value="1"/>
</dbReference>
<keyword evidence="13" id="KW-1185">Reference proteome</keyword>
<keyword evidence="10" id="KW-0489">Methyltransferase</keyword>
<dbReference type="HAMAP" id="MF_00156">
    <property type="entry name" value="PanB"/>
    <property type="match status" value="1"/>
</dbReference>
<name>A0A0P0N417_9CREN</name>
<comment type="pathway">
    <text evidence="6">Cofactor biosynthesis; coenzyme A biosynthesis.</text>
</comment>
<evidence type="ECO:0000256" key="9">
    <source>
        <dbReference type="PIRSR" id="PIRSR000388-3"/>
    </source>
</evidence>
<dbReference type="RefSeq" id="WP_055408476.1">
    <property type="nucleotide sequence ID" value="NZ_CP013011.1"/>
</dbReference>
<evidence type="ECO:0000313" key="12">
    <source>
        <dbReference type="Proteomes" id="UP000058613"/>
    </source>
</evidence>
<dbReference type="SUPFAM" id="SSF51621">
    <property type="entry name" value="Phosphoenolpyruvate/pyruvate domain"/>
    <property type="match status" value="1"/>
</dbReference>
<keyword evidence="3 6" id="KW-0808">Transferase</keyword>
<dbReference type="GO" id="GO:0032259">
    <property type="term" value="P:methylation"/>
    <property type="evidence" value="ECO:0007669"/>
    <property type="project" value="UniProtKB-KW"/>
</dbReference>
<dbReference type="EMBL" id="CP013011">
    <property type="protein sequence ID" value="ALL00867.1"/>
    <property type="molecule type" value="Genomic_DNA"/>
</dbReference>
<comment type="function">
    <text evidence="6">Catalyzes the reversible reaction in which hydroxymethyl group from 5,10-methylenetetrahydrofolate is transferred onto alpha-ketoisovalerate to form ketopantoate.</text>
</comment>
<comment type="catalytic activity">
    <reaction evidence="6">
        <text>(6R)-5,10-methylene-5,6,7,8-tetrahydrofolate + 3-methyl-2-oxobutanoate + H2O = 2-dehydropantoate + (6S)-5,6,7,8-tetrahydrofolate</text>
        <dbReference type="Rhea" id="RHEA:11824"/>
        <dbReference type="ChEBI" id="CHEBI:11561"/>
        <dbReference type="ChEBI" id="CHEBI:11851"/>
        <dbReference type="ChEBI" id="CHEBI:15377"/>
        <dbReference type="ChEBI" id="CHEBI:15636"/>
        <dbReference type="ChEBI" id="CHEBI:57453"/>
        <dbReference type="EC" id="2.1.2.11"/>
    </reaction>
</comment>
<dbReference type="OrthoDB" id="8414at2157"/>